<sequence>MNLNVVYMKNSHNVVLEVITSLFILTNRLFLKHIYQ</sequence>
<organism evidence="1 2">
    <name type="scientific">Fonticella tunisiensis</name>
    <dbReference type="NCBI Taxonomy" id="1096341"/>
    <lineage>
        <taxon>Bacteria</taxon>
        <taxon>Bacillati</taxon>
        <taxon>Bacillota</taxon>
        <taxon>Clostridia</taxon>
        <taxon>Eubacteriales</taxon>
        <taxon>Clostridiaceae</taxon>
        <taxon>Fonticella</taxon>
    </lineage>
</organism>
<name>A0A4R7KVJ0_9CLOT</name>
<dbReference type="AlphaFoldDB" id="A0A4R7KVJ0"/>
<evidence type="ECO:0000313" key="2">
    <source>
        <dbReference type="Proteomes" id="UP000295325"/>
    </source>
</evidence>
<accession>A0A4R7KVJ0</accession>
<keyword evidence="2" id="KW-1185">Reference proteome</keyword>
<comment type="caution">
    <text evidence="1">The sequence shown here is derived from an EMBL/GenBank/DDBJ whole genome shotgun (WGS) entry which is preliminary data.</text>
</comment>
<evidence type="ECO:0000313" key="1">
    <source>
        <dbReference type="EMBL" id="TDT63794.1"/>
    </source>
</evidence>
<protein>
    <submittedName>
        <fullName evidence="1">Uncharacterized protein</fullName>
    </submittedName>
</protein>
<proteinExistence type="predicted"/>
<dbReference type="EMBL" id="SOAZ01000001">
    <property type="protein sequence ID" value="TDT63794.1"/>
    <property type="molecule type" value="Genomic_DNA"/>
</dbReference>
<dbReference type="Proteomes" id="UP000295325">
    <property type="component" value="Unassembled WGS sequence"/>
</dbReference>
<gene>
    <name evidence="1" type="ORF">EDD71_101221</name>
</gene>
<reference evidence="1 2" key="1">
    <citation type="submission" date="2019-03" db="EMBL/GenBank/DDBJ databases">
        <title>Genomic Encyclopedia of Type Strains, Phase IV (KMG-IV): sequencing the most valuable type-strain genomes for metagenomic binning, comparative biology and taxonomic classification.</title>
        <authorList>
            <person name="Goeker M."/>
        </authorList>
    </citation>
    <scope>NUCLEOTIDE SEQUENCE [LARGE SCALE GENOMIC DNA]</scope>
    <source>
        <strain evidence="1 2">DSM 24455</strain>
    </source>
</reference>